<evidence type="ECO:0000313" key="1">
    <source>
        <dbReference type="EMBL" id="QXJ30542.1"/>
    </source>
</evidence>
<proteinExistence type="predicted"/>
<dbReference type="AlphaFoldDB" id="A0A8F5GVM1"/>
<dbReference type="EMBL" id="CP077715">
    <property type="protein sequence ID" value="QXJ30542.1"/>
    <property type="molecule type" value="Genomic_DNA"/>
</dbReference>
<organism evidence="1 2">
    <name type="scientific">Saccharolobus shibatae</name>
    <dbReference type="NCBI Taxonomy" id="2286"/>
    <lineage>
        <taxon>Archaea</taxon>
        <taxon>Thermoproteota</taxon>
        <taxon>Thermoprotei</taxon>
        <taxon>Sulfolobales</taxon>
        <taxon>Sulfolobaceae</taxon>
        <taxon>Saccharolobus</taxon>
    </lineage>
</organism>
<evidence type="ECO:0000313" key="2">
    <source>
        <dbReference type="Proteomes" id="UP000693941"/>
    </source>
</evidence>
<dbReference type="RefSeq" id="WP_218260982.1">
    <property type="nucleotide sequence ID" value="NZ_CP077715.1"/>
</dbReference>
<reference evidence="1" key="1">
    <citation type="journal article" date="2021" name="Environ. Microbiol.">
        <title>New insights into the diversity and evolution of the archaeal mobilome from three complete genomes of Saccharolobus shibatae.</title>
        <authorList>
            <person name="Medvedeva S."/>
            <person name="Brandt D."/>
            <person name="Cvirkaite-Krupovic V."/>
            <person name="Liu Y."/>
            <person name="Severinov K."/>
            <person name="Ishino S."/>
            <person name="Ishino Y."/>
            <person name="Prangishvili D."/>
            <person name="Kalinowski J."/>
            <person name="Krupovic M."/>
        </authorList>
    </citation>
    <scope>NUCLEOTIDE SEQUENCE</scope>
    <source>
        <strain evidence="1">BEU9</strain>
    </source>
</reference>
<dbReference type="GeneID" id="65558747"/>
<accession>A0A8F5GVM1</accession>
<gene>
    <name evidence="1" type="ORF">J5U21_00185</name>
</gene>
<name>A0A8F5GVM1_9CREN</name>
<dbReference type="Proteomes" id="UP000693941">
    <property type="component" value="Chromosome"/>
</dbReference>
<protein>
    <submittedName>
        <fullName evidence="1">Uncharacterized protein</fullName>
    </submittedName>
</protein>
<sequence>MKYDLDKIRQNLEKAIEDPTIPKEHRELAQEILDLLQEGKTELVYFIFYEKEGK</sequence>